<evidence type="ECO:0000256" key="3">
    <source>
        <dbReference type="RuleBase" id="RU364116"/>
    </source>
</evidence>
<dbReference type="CDD" id="cd01335">
    <property type="entry name" value="Radical_SAM"/>
    <property type="match status" value="1"/>
</dbReference>
<dbReference type="SFLD" id="SFLDG01065">
    <property type="entry name" value="anaerobic_coproporphyrinogen-I"/>
    <property type="match status" value="2"/>
</dbReference>
<dbReference type="SFLD" id="SFLDF00562">
    <property type="entry name" value="HemN-like__clustered_with_heat"/>
    <property type="match status" value="1"/>
</dbReference>
<dbReference type="InterPro" id="IPR023404">
    <property type="entry name" value="rSAM_horseshoe"/>
</dbReference>
<comment type="similarity">
    <text evidence="1">Belongs to the anaerobic coproporphyrinogen-III oxidase family. HemW subfamily.</text>
</comment>
<accession>A0AA43RHT1</accession>
<dbReference type="EMBL" id="JAUMVS010000001">
    <property type="protein sequence ID" value="MDO4841086.1"/>
    <property type="molecule type" value="Genomic_DNA"/>
</dbReference>
<dbReference type="GO" id="GO:0051539">
    <property type="term" value="F:4 iron, 4 sulfur cluster binding"/>
    <property type="evidence" value="ECO:0007669"/>
    <property type="project" value="UniProtKB-UniRule"/>
</dbReference>
<dbReference type="InterPro" id="IPR006638">
    <property type="entry name" value="Elp3/MiaA/NifB-like_rSAM"/>
</dbReference>
<dbReference type="GO" id="GO:0005737">
    <property type="term" value="C:cytoplasm"/>
    <property type="evidence" value="ECO:0007669"/>
    <property type="project" value="UniProtKB-SubCell"/>
</dbReference>
<keyword evidence="3" id="KW-0143">Chaperone</keyword>
<keyword evidence="3" id="KW-0411">Iron-sulfur</keyword>
<comment type="subcellular location">
    <subcellularLocation>
        <location evidence="3">Cytoplasm</location>
    </subcellularLocation>
</comment>
<evidence type="ECO:0000313" key="5">
    <source>
        <dbReference type="EMBL" id="MDO4841086.1"/>
    </source>
</evidence>
<dbReference type="SFLD" id="SFLDS00029">
    <property type="entry name" value="Radical_SAM"/>
    <property type="match status" value="2"/>
</dbReference>
<organism evidence="5 6">
    <name type="scientific">Phoenicibacter congonensis</name>
    <dbReference type="NCBI Taxonomy" id="1944646"/>
    <lineage>
        <taxon>Bacteria</taxon>
        <taxon>Bacillati</taxon>
        <taxon>Actinomycetota</taxon>
        <taxon>Coriobacteriia</taxon>
        <taxon>Eggerthellales</taxon>
        <taxon>Eggerthellaceae</taxon>
        <taxon>Phoenicibacter</taxon>
    </lineage>
</organism>
<keyword evidence="3" id="KW-0963">Cytoplasm</keyword>
<evidence type="ECO:0000259" key="4">
    <source>
        <dbReference type="PROSITE" id="PS51918"/>
    </source>
</evidence>
<dbReference type="SMART" id="SM00729">
    <property type="entry name" value="Elp3"/>
    <property type="match status" value="1"/>
</dbReference>
<name>A0AA43RHT1_9ACTN</name>
<keyword evidence="6" id="KW-1185">Reference proteome</keyword>
<dbReference type="InterPro" id="IPR058240">
    <property type="entry name" value="rSAM_sf"/>
</dbReference>
<evidence type="ECO:0000256" key="2">
    <source>
        <dbReference type="ARBA" id="ARBA00017228"/>
    </source>
</evidence>
<dbReference type="InterPro" id="IPR007197">
    <property type="entry name" value="rSAM"/>
</dbReference>
<keyword evidence="3" id="KW-0004">4Fe-4S</keyword>
<dbReference type="InterPro" id="IPR034505">
    <property type="entry name" value="Coproporphyrinogen-III_oxidase"/>
</dbReference>
<dbReference type="GO" id="GO:0046872">
    <property type="term" value="F:metal ion binding"/>
    <property type="evidence" value="ECO:0007669"/>
    <property type="project" value="UniProtKB-UniRule"/>
</dbReference>
<proteinExistence type="inferred from homology"/>
<dbReference type="SUPFAM" id="SSF102114">
    <property type="entry name" value="Radical SAM enzymes"/>
    <property type="match status" value="1"/>
</dbReference>
<dbReference type="Pfam" id="PF04055">
    <property type="entry name" value="Radical_SAM"/>
    <property type="match status" value="1"/>
</dbReference>
<dbReference type="SFLD" id="SFLDG01082">
    <property type="entry name" value="B12-binding_domain_containing"/>
    <property type="match status" value="1"/>
</dbReference>
<feature type="domain" description="Radical SAM core" evidence="4">
    <location>
        <begin position="1"/>
        <end position="238"/>
    </location>
</feature>
<keyword evidence="3" id="KW-0949">S-adenosyl-L-methionine</keyword>
<sequence length="369" mass="41616">MAYDPHKALYIHIPFCKQRCLYCDFATEACEADSKKVRKYLDKLITEIRDTSKSGMLSEIETVYIGGGTPTHLGHSKLIELLYFLTTTLYMKNISEFTIEANPESLTPEIVKDVWALGVNRISIGVQSFDDAMLQTLGRVHDSETAKNAIKCALERFENVSCDLMCGLPNQTLESWKNDVYTAASLGVKHVSIYPLTIEEHTPFWKMCNKGQLPFPDEDLQADMMEAAEEVLGEFGFERYEVASYCKPGFESKHNTAYWTGKPYLGFGKSAASMTQNSERRMRIQDGVVTDDLNRAQMEAEDIMLMFRMSRGVSDERVEGATALLSSLNEALEKLVNEGLVVHVDGRWKPTKKGWLCGNELYGEIFDLA</sequence>
<dbReference type="GO" id="GO:0006779">
    <property type="term" value="P:porphyrin-containing compound biosynthetic process"/>
    <property type="evidence" value="ECO:0007669"/>
    <property type="project" value="InterPro"/>
</dbReference>
<evidence type="ECO:0000313" key="6">
    <source>
        <dbReference type="Proteomes" id="UP001168575"/>
    </source>
</evidence>
<comment type="function">
    <text evidence="3">Probably acts as a heme chaperone, transferring heme to an unknown acceptor. Binds one molecule of heme per monomer, possibly covalently. Binds 1 [4Fe-4S] cluster. The cluster is coordinated with 3 cysteines and an exchangeable S-adenosyl-L-methionine.</text>
</comment>
<gene>
    <name evidence="5" type="primary">hemW</name>
    <name evidence="5" type="ORF">Q3982_00205</name>
</gene>
<dbReference type="PANTHER" id="PTHR13932">
    <property type="entry name" value="COPROPORPHYRINIGEN III OXIDASE"/>
    <property type="match status" value="1"/>
</dbReference>
<dbReference type="GO" id="GO:0004109">
    <property type="term" value="F:coproporphyrinogen oxidase activity"/>
    <property type="evidence" value="ECO:0007669"/>
    <property type="project" value="InterPro"/>
</dbReference>
<dbReference type="SFLD" id="SFLDF00288">
    <property type="entry name" value="HemN-like__clustered_with_nucl"/>
    <property type="match status" value="1"/>
</dbReference>
<dbReference type="Gene3D" id="3.80.30.20">
    <property type="entry name" value="tm_1862 like domain"/>
    <property type="match status" value="1"/>
</dbReference>
<keyword evidence="3" id="KW-0479">Metal-binding</keyword>
<reference evidence="5" key="1">
    <citation type="submission" date="2023-07" db="EMBL/GenBank/DDBJ databases">
        <title>Between Cages and Wild: Unraveling the Impact of Captivity on Animal Microbiomes and Antimicrobial Resistance.</title>
        <authorList>
            <person name="Schmartz G.P."/>
            <person name="Rehner J."/>
            <person name="Schuff M.J."/>
            <person name="Becker S.L."/>
            <person name="Kravczyk M."/>
            <person name="Gurevich A."/>
            <person name="Francke R."/>
            <person name="Mueller R."/>
            <person name="Keller V."/>
            <person name="Keller A."/>
        </authorList>
    </citation>
    <scope>NUCLEOTIDE SEQUENCE</scope>
    <source>
        <strain evidence="5">S12M_St_49</strain>
    </source>
</reference>
<keyword evidence="3" id="KW-0349">Heme</keyword>
<dbReference type="InterPro" id="IPR004559">
    <property type="entry name" value="HemW-like"/>
</dbReference>
<dbReference type="Proteomes" id="UP001168575">
    <property type="component" value="Unassembled WGS sequence"/>
</dbReference>
<protein>
    <recommendedName>
        <fullName evidence="2 3">Heme chaperone HemW</fullName>
    </recommendedName>
</protein>
<dbReference type="NCBIfam" id="TIGR00539">
    <property type="entry name" value="hemN_rel"/>
    <property type="match status" value="1"/>
</dbReference>
<dbReference type="InterPro" id="IPR010723">
    <property type="entry name" value="HemN_C"/>
</dbReference>
<dbReference type="PROSITE" id="PS51918">
    <property type="entry name" value="RADICAL_SAM"/>
    <property type="match status" value="1"/>
</dbReference>
<keyword evidence="3" id="KW-0408">Iron</keyword>
<dbReference type="AlphaFoldDB" id="A0AA43RHT1"/>
<dbReference type="Pfam" id="PF06969">
    <property type="entry name" value="HemN_C"/>
    <property type="match status" value="1"/>
</dbReference>
<comment type="caution">
    <text evidence="5">The sequence shown here is derived from an EMBL/GenBank/DDBJ whole genome shotgun (WGS) entry which is preliminary data.</text>
</comment>
<evidence type="ECO:0000256" key="1">
    <source>
        <dbReference type="ARBA" id="ARBA00006100"/>
    </source>
</evidence>
<dbReference type="PANTHER" id="PTHR13932:SF5">
    <property type="entry name" value="RADICAL S-ADENOSYL METHIONINE DOMAIN-CONTAINING PROTEIN 1, MITOCHONDRIAL"/>
    <property type="match status" value="1"/>
</dbReference>